<name>A0ABR7M1K4_9ACTN</name>
<protein>
    <submittedName>
        <fullName evidence="2">DUF397 domain-containing protein</fullName>
    </submittedName>
</protein>
<dbReference type="EMBL" id="JABVEC010000046">
    <property type="protein sequence ID" value="MBC6470669.1"/>
    <property type="molecule type" value="Genomic_DNA"/>
</dbReference>
<dbReference type="RefSeq" id="WP_187247713.1">
    <property type="nucleotide sequence ID" value="NZ_BAAAOK010000011.1"/>
</dbReference>
<gene>
    <name evidence="2" type="ORF">HKK74_35040</name>
</gene>
<evidence type="ECO:0000259" key="1">
    <source>
        <dbReference type="Pfam" id="PF04149"/>
    </source>
</evidence>
<evidence type="ECO:0000313" key="2">
    <source>
        <dbReference type="EMBL" id="MBC6470669.1"/>
    </source>
</evidence>
<evidence type="ECO:0000313" key="3">
    <source>
        <dbReference type="Proteomes" id="UP000805614"/>
    </source>
</evidence>
<proteinExistence type="predicted"/>
<dbReference type="Proteomes" id="UP000805614">
    <property type="component" value="Unassembled WGS sequence"/>
</dbReference>
<sequence length="88" mass="9109">MTGLDLSSVAWRKSTRSGGGEGTCVEVAAAWRKSTRSGGSGETCVEVAASAGQVVAMRDSKDPDGAVLCFTRPEWSDFLGRVKAGALD</sequence>
<organism evidence="2 3">
    <name type="scientific">Actinomadura alba</name>
    <dbReference type="NCBI Taxonomy" id="406431"/>
    <lineage>
        <taxon>Bacteria</taxon>
        <taxon>Bacillati</taxon>
        <taxon>Actinomycetota</taxon>
        <taxon>Actinomycetes</taxon>
        <taxon>Streptosporangiales</taxon>
        <taxon>Thermomonosporaceae</taxon>
        <taxon>Actinomadura</taxon>
    </lineage>
</organism>
<dbReference type="Pfam" id="PF04149">
    <property type="entry name" value="DUF397"/>
    <property type="match status" value="1"/>
</dbReference>
<feature type="domain" description="DUF397" evidence="1">
    <location>
        <begin position="29"/>
        <end position="83"/>
    </location>
</feature>
<comment type="caution">
    <text evidence="2">The sequence shown here is derived from an EMBL/GenBank/DDBJ whole genome shotgun (WGS) entry which is preliminary data.</text>
</comment>
<keyword evidence="3" id="KW-1185">Reference proteome</keyword>
<dbReference type="InterPro" id="IPR007278">
    <property type="entry name" value="DUF397"/>
</dbReference>
<accession>A0ABR7M1K4</accession>
<reference evidence="2 3" key="1">
    <citation type="submission" date="2020-06" db="EMBL/GenBank/DDBJ databases">
        <title>Actinomadura xiongansis sp. nov., isolated from soil of Baiyangdian.</title>
        <authorList>
            <person name="Zhang X."/>
        </authorList>
    </citation>
    <scope>NUCLEOTIDE SEQUENCE [LARGE SCALE GENOMIC DNA]</scope>
    <source>
        <strain evidence="2 3">HBUM206468</strain>
    </source>
</reference>